<dbReference type="PANTHER" id="PTHR33047:SF41">
    <property type="entry name" value="REGULATOR OF RDNA TRANSCRIPTION PROTEIN 15"/>
    <property type="match status" value="1"/>
</dbReference>
<protein>
    <recommendedName>
        <fullName evidence="3">Regulator of rDNA transcription protein 15</fullName>
    </recommendedName>
</protein>
<dbReference type="InterPro" id="IPR052997">
    <property type="entry name" value="RRT15-like"/>
</dbReference>
<dbReference type="InParanoid" id="A0A494G8E0"/>
<sequence length="75" mass="8421">TSFYPSVPHKISVLIELILGHLHYLLIDVPPQPNSAPDSVFRLDGPAKRALGPKRGAMPHFRSKFECQAPMQHTY</sequence>
<dbReference type="Gramene" id="Solyc00g006680.2.1">
    <property type="protein sequence ID" value="Solyc00g006680.2.1.1.CDS"/>
    <property type="gene ID" value="Solyc00g006680.2"/>
</dbReference>
<dbReference type="EnsemblPlants" id="Solyc00g006680.2.1">
    <property type="protein sequence ID" value="Solyc00g006680.2.1.1.CDS"/>
    <property type="gene ID" value="Solyc00g006680.2"/>
</dbReference>
<evidence type="ECO:0000313" key="1">
    <source>
        <dbReference type="EnsemblPlants" id="Solyc00g006680.2.1.1.CDS"/>
    </source>
</evidence>
<organism evidence="1">
    <name type="scientific">Solanum lycopersicum</name>
    <name type="common">Tomato</name>
    <name type="synonym">Lycopersicon esculentum</name>
    <dbReference type="NCBI Taxonomy" id="4081"/>
    <lineage>
        <taxon>Eukaryota</taxon>
        <taxon>Viridiplantae</taxon>
        <taxon>Streptophyta</taxon>
        <taxon>Embryophyta</taxon>
        <taxon>Tracheophyta</taxon>
        <taxon>Spermatophyta</taxon>
        <taxon>Magnoliopsida</taxon>
        <taxon>eudicotyledons</taxon>
        <taxon>Gunneridae</taxon>
        <taxon>Pentapetalae</taxon>
        <taxon>asterids</taxon>
        <taxon>lamiids</taxon>
        <taxon>Solanales</taxon>
        <taxon>Solanaceae</taxon>
        <taxon>Solanoideae</taxon>
        <taxon>Solaneae</taxon>
        <taxon>Solanum</taxon>
        <taxon>Solanum subgen. Lycopersicon</taxon>
    </lineage>
</organism>
<keyword evidence="2" id="KW-1185">Reference proteome</keyword>
<accession>A0A494G8E0</accession>
<dbReference type="STRING" id="4081.A0A494G8E0"/>
<dbReference type="PaxDb" id="4081-Solyc00g006680.1.1"/>
<dbReference type="PANTHER" id="PTHR33047">
    <property type="entry name" value="PROTEIN TAR1"/>
    <property type="match status" value="1"/>
</dbReference>
<dbReference type="AlphaFoldDB" id="A0A494G8E0"/>
<reference evidence="1" key="2">
    <citation type="submission" date="2019-04" db="UniProtKB">
        <authorList>
            <consortium name="EnsemblPlants"/>
        </authorList>
    </citation>
    <scope>IDENTIFICATION</scope>
    <source>
        <strain evidence="1">cv. Heinz 1706</strain>
    </source>
</reference>
<name>A0A494G8E0_SOLLC</name>
<evidence type="ECO:0000313" key="2">
    <source>
        <dbReference type="Proteomes" id="UP000004994"/>
    </source>
</evidence>
<dbReference type="Proteomes" id="UP000004994">
    <property type="component" value="Unassembled WGS sequence"/>
</dbReference>
<proteinExistence type="predicted"/>
<evidence type="ECO:0008006" key="3">
    <source>
        <dbReference type="Google" id="ProtNLM"/>
    </source>
</evidence>
<reference evidence="1" key="1">
    <citation type="journal article" date="2012" name="Nature">
        <title>The tomato genome sequence provides insights into fleshy fruit evolution.</title>
        <authorList>
            <consortium name="Tomato Genome Consortium"/>
        </authorList>
    </citation>
    <scope>NUCLEOTIDE SEQUENCE [LARGE SCALE GENOMIC DNA]</scope>
    <source>
        <strain evidence="1">cv. Heinz 1706</strain>
    </source>
</reference>